<evidence type="ECO:0000313" key="3">
    <source>
        <dbReference type="EMBL" id="EON67836.1"/>
    </source>
</evidence>
<dbReference type="OMA" id="DMSMRTW"/>
<dbReference type="EMBL" id="JH767590">
    <property type="protein sequence ID" value="EON67836.1"/>
    <property type="molecule type" value="Genomic_DNA"/>
</dbReference>
<proteinExistence type="predicted"/>
<feature type="region of interest" description="Disordered" evidence="1">
    <location>
        <begin position="153"/>
        <end position="177"/>
    </location>
</feature>
<feature type="compositionally biased region" description="Basic and acidic residues" evidence="1">
    <location>
        <begin position="161"/>
        <end position="170"/>
    </location>
</feature>
<organism evidence="3 4">
    <name type="scientific">Coniosporium apollinis (strain CBS 100218)</name>
    <name type="common">Rock-inhabiting black yeast</name>
    <dbReference type="NCBI Taxonomy" id="1168221"/>
    <lineage>
        <taxon>Eukaryota</taxon>
        <taxon>Fungi</taxon>
        <taxon>Dikarya</taxon>
        <taxon>Ascomycota</taxon>
        <taxon>Pezizomycotina</taxon>
        <taxon>Dothideomycetes</taxon>
        <taxon>Dothideomycetes incertae sedis</taxon>
        <taxon>Coniosporium</taxon>
    </lineage>
</organism>
<dbReference type="STRING" id="1168221.R7Z1N5"/>
<keyword evidence="4" id="KW-1185">Reference proteome</keyword>
<dbReference type="AlphaFoldDB" id="R7Z1N5"/>
<feature type="transmembrane region" description="Helical" evidence="2">
    <location>
        <begin position="344"/>
        <end position="364"/>
    </location>
</feature>
<dbReference type="GeneID" id="19904402"/>
<keyword evidence="2" id="KW-0472">Membrane</keyword>
<gene>
    <name evidence="3" type="ORF">W97_07091</name>
</gene>
<dbReference type="HOGENOM" id="CLU_012014_0_0_1"/>
<feature type="region of interest" description="Disordered" evidence="1">
    <location>
        <begin position="1"/>
        <end position="138"/>
    </location>
</feature>
<dbReference type="Proteomes" id="UP000016924">
    <property type="component" value="Unassembled WGS sequence"/>
</dbReference>
<feature type="compositionally biased region" description="Polar residues" evidence="1">
    <location>
        <begin position="1"/>
        <end position="10"/>
    </location>
</feature>
<dbReference type="RefSeq" id="XP_007783153.1">
    <property type="nucleotide sequence ID" value="XM_007784963.1"/>
</dbReference>
<protein>
    <submittedName>
        <fullName evidence="3">Uncharacterized protein</fullName>
    </submittedName>
</protein>
<sequence length="935" mass="101891">MPGNGESPSNDDNRRLVDESPDLLDTSPPTTFGSVFQHHSPPRPRPGYYSRTSGLSLVPSIEEENERHYTAKDDTDEDIADTFDRRSSASHGLGIAGTSPPTSKQRRVSVQSIPRVAVGTKSPPGPKTPGSADPLISQTDELSRFTSFSGATRYEGAGGDIGDHPREHGYSHSRNRSIDSLNSPYQQYTENPDTQRLKPGAAASVRTTRSAYESDFRPHACPSHGPLYLGRSNWLALSIMVLAVYSTVFSGIYLAVALKRPRYGKIIGDGGSMSLSTASTLTALFAKTIELSFVTVFVAFLGQVVSRRALMKSSSKGVTLAEMSMRGWIMQPGTMITHWESVRYAALSILGVVSLLAAIIAMLYTTASDALVSPQLQEGYRDGLLAGQVKTSFANSPYVQKHCSTPIRGDDHGGNTCLQIEHAAQGYQNYQRYLAYWNDLANQGNGSIDQAHRPQGFGLMNTNTSITAQWVDHQPVKKVPEKDFIVNNVTLAMPHSGVFKAARDAHNGILQPEQLGGQGYYSIRASVPNPVINVLCMQVDAETLEPMIYDMWPNATAYKKKTTGAEWQVLQGEWHGPPNKTNIDDFFGWNRPSESGEEVIVPPIFPRLPKSFNTILNHTGPYIRDSIYLLGRGGALGWKNQTDVFVLCSLKVAITTNCSTRYNASSSGGSMEAICGDPNDNMRYNKRHPDPVWDATGASTPVSLEWKNIASEWGNSLALNHGVDDGDGSNARLLTQLILSGPELNAALPSVAEALAVMAGCTLLMSAEDSSFTYGPWNYSLPELEDPQWQYFDASIRAQEYASGGANSAQRGWILVLLLVFAMNVLTLSYFIINKGLVTDFSEPPNLFSLAVNSPPSECMTGSCGGGPYGAQYKVKWQVSREGDHLFMESKDVVGESAAVAALRDGRLGGAYEMENRGSPIQRMYSKLSKRKSIL</sequence>
<evidence type="ECO:0000256" key="1">
    <source>
        <dbReference type="SAM" id="MobiDB-lite"/>
    </source>
</evidence>
<feature type="compositionally biased region" description="Polar residues" evidence="1">
    <location>
        <begin position="99"/>
        <end position="112"/>
    </location>
</feature>
<reference evidence="4" key="1">
    <citation type="submission" date="2012-06" db="EMBL/GenBank/DDBJ databases">
        <title>The genome sequence of Coniosporium apollinis CBS 100218.</title>
        <authorList>
            <consortium name="The Broad Institute Genome Sequencing Platform"/>
            <person name="Cuomo C."/>
            <person name="Gorbushina A."/>
            <person name="Noack S."/>
            <person name="Walker B."/>
            <person name="Young S.K."/>
            <person name="Zeng Q."/>
            <person name="Gargeya S."/>
            <person name="Fitzgerald M."/>
            <person name="Haas B."/>
            <person name="Abouelleil A."/>
            <person name="Alvarado L."/>
            <person name="Arachchi H.M."/>
            <person name="Berlin A.M."/>
            <person name="Chapman S.B."/>
            <person name="Goldberg J."/>
            <person name="Griggs A."/>
            <person name="Gujja S."/>
            <person name="Hansen M."/>
            <person name="Howarth C."/>
            <person name="Imamovic A."/>
            <person name="Larimer J."/>
            <person name="McCowan C."/>
            <person name="Montmayeur A."/>
            <person name="Murphy C."/>
            <person name="Neiman D."/>
            <person name="Pearson M."/>
            <person name="Priest M."/>
            <person name="Roberts A."/>
            <person name="Saif S."/>
            <person name="Shea T."/>
            <person name="Sisk P."/>
            <person name="Sykes S."/>
            <person name="Wortman J."/>
            <person name="Nusbaum C."/>
            <person name="Birren B."/>
        </authorList>
    </citation>
    <scope>NUCLEOTIDE SEQUENCE [LARGE SCALE GENOMIC DNA]</scope>
    <source>
        <strain evidence="4">CBS 100218</strain>
    </source>
</reference>
<keyword evidence="2" id="KW-0812">Transmembrane</keyword>
<accession>R7Z1N5</accession>
<dbReference type="eggNOG" id="ENOG502SHT7">
    <property type="taxonomic scope" value="Eukaryota"/>
</dbReference>
<dbReference type="OrthoDB" id="4721035at2759"/>
<evidence type="ECO:0000313" key="4">
    <source>
        <dbReference type="Proteomes" id="UP000016924"/>
    </source>
</evidence>
<feature type="transmembrane region" description="Helical" evidence="2">
    <location>
        <begin position="813"/>
        <end position="833"/>
    </location>
</feature>
<keyword evidence="2" id="KW-1133">Transmembrane helix</keyword>
<feature type="transmembrane region" description="Helical" evidence="2">
    <location>
        <begin position="234"/>
        <end position="258"/>
    </location>
</feature>
<name>R7Z1N5_CONA1</name>
<evidence type="ECO:0000256" key="2">
    <source>
        <dbReference type="SAM" id="Phobius"/>
    </source>
</evidence>